<dbReference type="GO" id="GO:0006417">
    <property type="term" value="P:regulation of translation"/>
    <property type="evidence" value="ECO:0007669"/>
    <property type="project" value="TreeGrafter"/>
</dbReference>
<dbReference type="Pfam" id="PF10099">
    <property type="entry name" value="RskA_C"/>
    <property type="match status" value="1"/>
</dbReference>
<keyword evidence="4" id="KW-1185">Reference proteome</keyword>
<proteinExistence type="predicted"/>
<dbReference type="GO" id="GO:0016989">
    <property type="term" value="F:sigma factor antagonist activity"/>
    <property type="evidence" value="ECO:0007669"/>
    <property type="project" value="TreeGrafter"/>
</dbReference>
<dbReference type="InterPro" id="IPR051474">
    <property type="entry name" value="Anti-sigma-K/W_factor"/>
</dbReference>
<comment type="caution">
    <text evidence="3">The sequence shown here is derived from an EMBL/GenBank/DDBJ whole genome shotgun (WGS) entry which is preliminary data.</text>
</comment>
<name>A0A3E2NKR7_9SPHI</name>
<dbReference type="Proteomes" id="UP000260823">
    <property type="component" value="Unassembled WGS sequence"/>
</dbReference>
<protein>
    <recommendedName>
        <fullName evidence="2">Anti-sigma K factor RskA C-terminal domain-containing protein</fullName>
    </recommendedName>
</protein>
<dbReference type="PANTHER" id="PTHR37461">
    <property type="entry name" value="ANTI-SIGMA-K FACTOR RSKA"/>
    <property type="match status" value="1"/>
</dbReference>
<dbReference type="AlphaFoldDB" id="A0A3E2NKR7"/>
<keyword evidence="1" id="KW-0812">Transmembrane</keyword>
<accession>A0A3E2NKR7</accession>
<feature type="domain" description="Anti-sigma K factor RskA C-terminal" evidence="2">
    <location>
        <begin position="121"/>
        <end position="275"/>
    </location>
</feature>
<evidence type="ECO:0000256" key="1">
    <source>
        <dbReference type="SAM" id="Phobius"/>
    </source>
</evidence>
<dbReference type="PANTHER" id="PTHR37461:SF1">
    <property type="entry name" value="ANTI-SIGMA-K FACTOR RSKA"/>
    <property type="match status" value="1"/>
</dbReference>
<evidence type="ECO:0000313" key="3">
    <source>
        <dbReference type="EMBL" id="RFZ81597.1"/>
    </source>
</evidence>
<dbReference type="GO" id="GO:0005886">
    <property type="term" value="C:plasma membrane"/>
    <property type="evidence" value="ECO:0007669"/>
    <property type="project" value="InterPro"/>
</dbReference>
<gene>
    <name evidence="3" type="ORF">DYU05_17360</name>
</gene>
<evidence type="ECO:0000259" key="2">
    <source>
        <dbReference type="Pfam" id="PF10099"/>
    </source>
</evidence>
<sequence length="286" mass="31741">MENIREYIESGILELYVLGDLSPEEKLQVEAMAAQHADVKAEIEDIERSMEFYAKANAVEPAEPLRDKIMNSLLTNLGDDRIFTKARKHTEEDIPYEDDNSGAKVVEMPVRTGNFYKYAFAACLALLLVSIYGIVNLYSRLQERDAQLTAMTTDREKIANQVNVMDRELGVYRDPIYKVLRLKGTTKSPDAMLTIAWNTANKKILVDMKSMKLPAHDTKHQYQLWAIAGGKPVDLGVFDSAGKLDSSAVKEMKAIAAAEMFAVTVEPMGGSVNPTITEMVVAGATN</sequence>
<feature type="transmembrane region" description="Helical" evidence="1">
    <location>
        <begin position="118"/>
        <end position="138"/>
    </location>
</feature>
<dbReference type="EMBL" id="QWDE01000004">
    <property type="protein sequence ID" value="RFZ81597.1"/>
    <property type="molecule type" value="Genomic_DNA"/>
</dbReference>
<dbReference type="RefSeq" id="WP_117384418.1">
    <property type="nucleotide sequence ID" value="NZ_QWDE01000004.1"/>
</dbReference>
<dbReference type="InterPro" id="IPR018764">
    <property type="entry name" value="RskA_C"/>
</dbReference>
<organism evidence="3 4">
    <name type="scientific">Mucilaginibacter terrenus</name>
    <dbReference type="NCBI Taxonomy" id="2482727"/>
    <lineage>
        <taxon>Bacteria</taxon>
        <taxon>Pseudomonadati</taxon>
        <taxon>Bacteroidota</taxon>
        <taxon>Sphingobacteriia</taxon>
        <taxon>Sphingobacteriales</taxon>
        <taxon>Sphingobacteriaceae</taxon>
        <taxon>Mucilaginibacter</taxon>
    </lineage>
</organism>
<dbReference type="OrthoDB" id="1420916at2"/>
<reference evidence="3 4" key="1">
    <citation type="submission" date="2018-08" db="EMBL/GenBank/DDBJ databases">
        <title>Mucilaginibacter terrae sp. nov., isolated from manganese diggings.</title>
        <authorList>
            <person name="Huang Y."/>
            <person name="Zhou Z."/>
        </authorList>
    </citation>
    <scope>NUCLEOTIDE SEQUENCE [LARGE SCALE GENOMIC DNA]</scope>
    <source>
        <strain evidence="3 4">ZH6</strain>
    </source>
</reference>
<evidence type="ECO:0000313" key="4">
    <source>
        <dbReference type="Proteomes" id="UP000260823"/>
    </source>
</evidence>
<keyword evidence="1" id="KW-1133">Transmembrane helix</keyword>
<keyword evidence="1" id="KW-0472">Membrane</keyword>